<evidence type="ECO:0000313" key="2">
    <source>
        <dbReference type="Proteomes" id="UP000708208"/>
    </source>
</evidence>
<proteinExistence type="predicted"/>
<reference evidence="1" key="1">
    <citation type="submission" date="2021-06" db="EMBL/GenBank/DDBJ databases">
        <authorList>
            <person name="Hodson N. C."/>
            <person name="Mongue J. A."/>
            <person name="Jaron S. K."/>
        </authorList>
    </citation>
    <scope>NUCLEOTIDE SEQUENCE</scope>
</reference>
<comment type="caution">
    <text evidence="1">The sequence shown here is derived from an EMBL/GenBank/DDBJ whole genome shotgun (WGS) entry which is preliminary data.</text>
</comment>
<dbReference type="Proteomes" id="UP000708208">
    <property type="component" value="Unassembled WGS sequence"/>
</dbReference>
<evidence type="ECO:0008006" key="3">
    <source>
        <dbReference type="Google" id="ProtNLM"/>
    </source>
</evidence>
<dbReference type="EMBL" id="CAJVCH010415894">
    <property type="protein sequence ID" value="CAG7818248.1"/>
    <property type="molecule type" value="Genomic_DNA"/>
</dbReference>
<feature type="non-terminal residue" evidence="1">
    <location>
        <position position="73"/>
    </location>
</feature>
<name>A0A8J2PE15_9HEXA</name>
<keyword evidence="2" id="KW-1185">Reference proteome</keyword>
<evidence type="ECO:0000313" key="1">
    <source>
        <dbReference type="EMBL" id="CAG7818248.1"/>
    </source>
</evidence>
<organism evidence="1 2">
    <name type="scientific">Allacma fusca</name>
    <dbReference type="NCBI Taxonomy" id="39272"/>
    <lineage>
        <taxon>Eukaryota</taxon>
        <taxon>Metazoa</taxon>
        <taxon>Ecdysozoa</taxon>
        <taxon>Arthropoda</taxon>
        <taxon>Hexapoda</taxon>
        <taxon>Collembola</taxon>
        <taxon>Symphypleona</taxon>
        <taxon>Sminthuridae</taxon>
        <taxon>Allacma</taxon>
    </lineage>
</organism>
<dbReference type="AlphaFoldDB" id="A0A8J2PE15"/>
<gene>
    <name evidence="1" type="ORF">AFUS01_LOCUS28762</name>
</gene>
<accession>A0A8J2PE15</accession>
<protein>
    <recommendedName>
        <fullName evidence="3">Peptidase S1 domain-containing protein</fullName>
    </recommendedName>
</protein>
<sequence length="73" mass="7971">VDGHMRINDIALVMLSEPADMTRTCTLCLPESDSDFTGRDCIVTGYSHPSDSSGIEACYIILLYTVLNFATPI</sequence>